<accession>A0ABV6A483</accession>
<evidence type="ECO:0000313" key="3">
    <source>
        <dbReference type="EMBL" id="MFB9907992.1"/>
    </source>
</evidence>
<dbReference type="EMBL" id="JBHLZU010000026">
    <property type="protein sequence ID" value="MFB9907992.1"/>
    <property type="molecule type" value="Genomic_DNA"/>
</dbReference>
<feature type="region of interest" description="Disordered" evidence="1">
    <location>
        <begin position="1"/>
        <end position="20"/>
    </location>
</feature>
<evidence type="ECO:0000256" key="1">
    <source>
        <dbReference type="SAM" id="MobiDB-lite"/>
    </source>
</evidence>
<reference evidence="3 4" key="1">
    <citation type="submission" date="2024-09" db="EMBL/GenBank/DDBJ databases">
        <authorList>
            <person name="Sun Q."/>
            <person name="Mori K."/>
        </authorList>
    </citation>
    <scope>NUCLEOTIDE SEQUENCE [LARGE SCALE GENOMIC DNA]</scope>
    <source>
        <strain evidence="3 4">TBRC 7907</strain>
    </source>
</reference>
<comment type="caution">
    <text evidence="3">The sequence shown here is derived from an EMBL/GenBank/DDBJ whole genome shotgun (WGS) entry which is preliminary data.</text>
</comment>
<evidence type="ECO:0000313" key="4">
    <source>
        <dbReference type="Proteomes" id="UP001589693"/>
    </source>
</evidence>
<keyword evidence="4" id="KW-1185">Reference proteome</keyword>
<proteinExistence type="predicted"/>
<dbReference type="Pfam" id="PF04149">
    <property type="entry name" value="DUF397"/>
    <property type="match status" value="1"/>
</dbReference>
<gene>
    <name evidence="3" type="ORF">ACFFQA_29005</name>
</gene>
<sequence>MSESTSGVRTRPVDDKADIRDQLDFSGAHWSGDDSSVGGRVEMTQIHHTDGVTYTCLRHGDDPHGPVLVFTPGEWDAFVAGAKDGEFDKPF</sequence>
<dbReference type="RefSeq" id="WP_377859125.1">
    <property type="nucleotide sequence ID" value="NZ_JBHLZU010000026.1"/>
</dbReference>
<dbReference type="Proteomes" id="UP001589693">
    <property type="component" value="Unassembled WGS sequence"/>
</dbReference>
<feature type="compositionally biased region" description="Basic and acidic residues" evidence="1">
    <location>
        <begin position="11"/>
        <end position="20"/>
    </location>
</feature>
<protein>
    <submittedName>
        <fullName evidence="3">DUF397 domain-containing protein</fullName>
    </submittedName>
</protein>
<evidence type="ECO:0000259" key="2">
    <source>
        <dbReference type="Pfam" id="PF04149"/>
    </source>
</evidence>
<organism evidence="3 4">
    <name type="scientific">Allokutzneria oryzae</name>
    <dbReference type="NCBI Taxonomy" id="1378989"/>
    <lineage>
        <taxon>Bacteria</taxon>
        <taxon>Bacillati</taxon>
        <taxon>Actinomycetota</taxon>
        <taxon>Actinomycetes</taxon>
        <taxon>Pseudonocardiales</taxon>
        <taxon>Pseudonocardiaceae</taxon>
        <taxon>Allokutzneria</taxon>
    </lineage>
</organism>
<feature type="domain" description="DUF397" evidence="2">
    <location>
        <begin position="39"/>
        <end position="83"/>
    </location>
</feature>
<dbReference type="InterPro" id="IPR007278">
    <property type="entry name" value="DUF397"/>
</dbReference>
<name>A0ABV6A483_9PSEU</name>